<name>A0A1T4XXL4_9BACT</name>
<dbReference type="InterPro" id="IPR059100">
    <property type="entry name" value="TSP3_bac"/>
</dbReference>
<evidence type="ECO:0000256" key="7">
    <source>
        <dbReference type="SAM" id="MobiDB-lite"/>
    </source>
</evidence>
<dbReference type="Pfam" id="PF13540">
    <property type="entry name" value="RCC1_2"/>
    <property type="match status" value="1"/>
</dbReference>
<dbReference type="PROSITE" id="PS00626">
    <property type="entry name" value="RCC1_2"/>
    <property type="match status" value="1"/>
</dbReference>
<dbReference type="RefSeq" id="WP_078813352.1">
    <property type="nucleotide sequence ID" value="NZ_FUYE01000006.1"/>
</dbReference>
<feature type="compositionally biased region" description="Polar residues" evidence="7">
    <location>
        <begin position="2566"/>
        <end position="2576"/>
    </location>
</feature>
<evidence type="ECO:0000256" key="8">
    <source>
        <dbReference type="SAM" id="SignalP"/>
    </source>
</evidence>
<dbReference type="InterPro" id="IPR009091">
    <property type="entry name" value="RCC1/BLIP-II"/>
</dbReference>
<evidence type="ECO:0000313" key="11">
    <source>
        <dbReference type="Proteomes" id="UP000190774"/>
    </source>
</evidence>
<reference evidence="11" key="1">
    <citation type="submission" date="2017-02" db="EMBL/GenBank/DDBJ databases">
        <authorList>
            <person name="Varghese N."/>
            <person name="Submissions S."/>
        </authorList>
    </citation>
    <scope>NUCLEOTIDE SEQUENCE [LARGE SCALE GENOMIC DNA]</scope>
    <source>
        <strain evidence="11">ATCC 700200</strain>
    </source>
</reference>
<protein>
    <submittedName>
        <fullName evidence="10">Delta-60 repeat domain-containing protein</fullName>
    </submittedName>
</protein>
<dbReference type="InterPro" id="IPR018247">
    <property type="entry name" value="EF_Hand_1_Ca_BS"/>
</dbReference>
<sequence length="3004" mass="324487">MTAKALTYNWLLISFLILISPSLHAAPGDTDTSYQIDFDLIDSWIPVEGATISALTHLPNGQIIAAGCFNRVGRDSATLAPHGAIVKLNADGSLDNSFIDQEVVGIDPQLLVQSDGGVILIGDNVLAPKSHIIRFNTAGDIDENYPQSPNNEFANVYSAVIQNDDKVILNGLVWNDVENVYTGVLIRLNVDGTIDTSFNPELPEGFKSARLLLQSDGKIIVEALGPMPYTSSDQPDFYIRLNTNGQLDSTFPSNFPRNILLFQGDGKIVSYSATENRIVRHNADASLDTTFNSPSIVWEESPLNDYSLRWDGIHAATQQADGKILIASPFSGFSGGVNIRNLARLNTDGSIDTSFVASNPLDNSLKDCPLSMQLQADGKLLVGGYLTNHRGLARLHNSPATESMYVDAGNNLYWMRSGSAPEVSEVSFERSLDAGVTWTLLGEATRISGGWKYSDISLPGGSLIRARAKTLPSVMNRRYWSHGYIEATKTLYKTTPEIAISSNNIPISNGDLTPSETDGTQFEPVLVPGASSTHTFTMTNDSDALLEITSISTSNSLFQISGPASLTVPARGSQTFDLSYLSAFGPIDSTIEVHSNAVNTPTFSFSVSGRGKQQVLWAKFNDQPIPNISDAPAPSIANGTDFGTLVTGDSPETHSFVLETIHPVPRAISSITVSGPHANDFTISGLTAPLTIPGNETRAFGITFTPTGYGPREAVITIHSDDEVMPSYSFPISGKYLHPNPEIVILGKGLEIQNGDSSPSVDDGTDFGKKLIGGKYDQPFTIENHSDSILIIHSVSYGANDGHIKIAPPLSLPISIQPRDSYPFTVRFETDNGGFQSQVISFHSNDADTPTHSFTISGTSIYRMLNVVGNGLLIPPNDTTPRAADETDFGTLFHSHPAVVRSFSLQTSGTRTVSSITLSSSQPSSFSLGGDLTLPVQIESGQPQNFSVIFNPGIETQPGMQEATVTVTSDDEVTPSYSFKIQGQYNVATYTTSTDLPVTGNSVSLAGSAPQFVLDFAPETGTNLTLINNTGKSFITGEYDDLAHGEYAVLYHDNKPYRFVANYYGGDGNDLVLHWGGTKPYAWGENSSGRIGDNTVTNRTSPVAVDTSGALEHKTVLKVAAGGSHSLALCSDGSVVAWGENGNGQLGNNSVTDSSVPVLVNAESGSALYGRTVVDIAAGYTFSLALCSDGRVVAWGDNASRQCGDAATTATDRRLPVLVSTDSPSALYSPTAPFYKKVIRIATGSAAYHSLALCEDGTLVAWGRNTAKCLGNNSASTYHNAPVLVNKTSGALLGKQVIGIATGADFCLALCDDQTIAAWGQNASGRLGNGTTTDAAIPVLTSIAPLLTHGSNPNWTIHKLITGASHCLLIRSDGSAISWGDNIYYGKLGINNATDSFLPVFVNTDSAVLSALAGKTVVDISAGEHHSYALCSDGTMTAWGHNNVGQLAIGSTSPASKKVPTEVVQGSLTTDQRFVSISSGFDHALALVADKFPADWDEDGILDSWEFAHLPAGSTLDDLFTFLPGDDADLDGVSNLQEFLENTDPRDALSYLEPVVWTSFRGTQADGVNGGLKKTAATGTANADAVGSKKLIGDGRVVFKANASTTVAVGFNLENLDATRPDLDYCISIASGSAQVYENGTAITAGNMGVYTPDTLFTIERQGNQIRYYKDQVLFYTSEVTCSGILTLDAYLQTINQVIPSVRFTGGDMDNDAMADAWEKTYLPASAGFAELQAFLPTGDKDGDKVTNLQEFLDHTDAANSQDMLKGIAWEDHFNTSGFIGSLEKISGGAAAYDADAISQKSFTDIRLSFRASPVGTLAIGLNDANNSRLLTDLNFAIVLTNGSAQIYQNGTSVGASGALGKFGSNTLFTIKRTGSSVTYWKDGELRYTSSLTASGLYIVDTAFNTIQAQILDARYDKNDADGDGMFDDWERYYGLDPEVADAAMDADGDGLTNIQEYFLGLNPQSDDTDNDLLPDKWELDHGLNAASSPEERDTFLDPDQDGLDNLAEYRNQTDPMDADSDNDMMPDGWEITYGFDPTYAPDASWDADGDGIINRHEFAYGTNPRKSDSDNDGIPDYWELTHFLDPKSYTDGLEDPDGDSIPNYLEYVNGTDLWVSTPQGPSTSAAGPVQPNKPNDPPPQQGRILAFTKVKNSKAYVDAGRIYSPPDEPLPHGPTNVVYLTEVTEDVSSGFNDSSTESIQPYVGEYTSGAKTEKNAYSYGYMRLDTTSHRVTNAIVVIPPNPSDTPILSDLKFTEKVVTHSSWRREYSDVYDYFKKDGGPSYSSTTTSTRNDTSNKWVNDRIVAERSGPGLPSWYGPLPMNGTRKTVSFFNPQQRTLHYGYVTDAYGNVSYYYDEGPNPHPASTSENTTVSISSVNEYSLGIWLTPETQTTTTFTSHRLSGDFMKGDKKVGTWSRSWRLSDPISWGHVDMRMRKHLKEQNYPSTWTQTQNSTQIGTAEYKRDYRHGIFSSEANSISWYLQYEIPEGLSPEEKAELPPISRSIFLTFRDEEGTIVDQKILKTILLQPGETSIIEETQAIDEKELLPHGGRIEISLMQAELYSDLNNDGQVNSSDNSFVGKPYTSDASEEEKDKGTEFIFANDSLSNGGWDKEDNDTPGKPTDTDDDDAEELHIKPGLTEGEVWLDHPAIDGLKFYKTRKCTEEIELSPSNHFMISSSNPFPNKVFVRAESVTFSTTNPQKEGDLKLMIKPTGSAATGCEAAKLKVTFIKDLGATKYFQGTRDYIFENNTKNFTHNKDYGSTRYRIVAMLEESTVMFGLDTYDHVADQPRLKGIDAVKASYNCDVIINGNQCFNSGVTLPGGMTDRCDGRLCVGRLILRPPSDDTHHPDLGGALGRYICHTLSPQTFTFGAGQIPDPPNMDQGIGGLSTNYTLGIRQSAENQAVGRGKGHEAGKGIIFTATNYEGKGGAAAQFATDAHNSGVQSLTGGNPTNWELLFLDGSTSVGLVLSNPDGDQQTIIKGAKHKGFPYYYVNTYLLFECDKPRN</sequence>
<feature type="region of interest" description="Disordered" evidence="7">
    <location>
        <begin position="2566"/>
        <end position="2627"/>
    </location>
</feature>
<dbReference type="PROSITE" id="PS00018">
    <property type="entry name" value="EF_HAND_1"/>
    <property type="match status" value="1"/>
</dbReference>
<comment type="subcellular location">
    <subcellularLocation>
        <location evidence="1">Secreted</location>
    </subcellularLocation>
</comment>
<evidence type="ECO:0000256" key="6">
    <source>
        <dbReference type="ARBA" id="ARBA00022837"/>
    </source>
</evidence>
<dbReference type="InterPro" id="IPR000408">
    <property type="entry name" value="Reg_chr_condens"/>
</dbReference>
<evidence type="ECO:0000256" key="5">
    <source>
        <dbReference type="ARBA" id="ARBA00022737"/>
    </source>
</evidence>
<feature type="compositionally biased region" description="Polar residues" evidence="7">
    <location>
        <begin position="2116"/>
        <end position="2126"/>
    </location>
</feature>
<dbReference type="InterPro" id="IPR058923">
    <property type="entry name" value="RCC1-like_dom"/>
</dbReference>
<keyword evidence="3" id="KW-0344">Guanine-nucleotide releasing factor</keyword>
<dbReference type="STRING" id="48467.SAMN02745166_02137"/>
<feature type="signal peptide" evidence="8">
    <location>
        <begin position="1"/>
        <end position="25"/>
    </location>
</feature>
<gene>
    <name evidence="10" type="ORF">SAMN02745166_02137</name>
</gene>
<dbReference type="GO" id="GO:0005737">
    <property type="term" value="C:cytoplasm"/>
    <property type="evidence" value="ECO:0007669"/>
    <property type="project" value="TreeGrafter"/>
</dbReference>
<evidence type="ECO:0000256" key="4">
    <source>
        <dbReference type="ARBA" id="ARBA00022729"/>
    </source>
</evidence>
<evidence type="ECO:0000313" key="10">
    <source>
        <dbReference type="EMBL" id="SKA94319.1"/>
    </source>
</evidence>
<dbReference type="PANTHER" id="PTHR45982">
    <property type="entry name" value="REGULATOR OF CHROMOSOME CONDENSATION"/>
    <property type="match status" value="1"/>
</dbReference>
<dbReference type="PANTHER" id="PTHR45982:SF1">
    <property type="entry name" value="REGULATOR OF CHROMOSOME CONDENSATION"/>
    <property type="match status" value="1"/>
</dbReference>
<dbReference type="Gene3D" id="2.130.10.30">
    <property type="entry name" value="Regulator of chromosome condensation 1/beta-lactamase-inhibitor protein II"/>
    <property type="match status" value="2"/>
</dbReference>
<feature type="chain" id="PRO_5013046655" evidence="8">
    <location>
        <begin position="26"/>
        <end position="3004"/>
    </location>
</feature>
<dbReference type="Pfam" id="PF18884">
    <property type="entry name" value="TSP3_bac"/>
    <property type="match status" value="1"/>
</dbReference>
<keyword evidence="11" id="KW-1185">Reference proteome</keyword>
<evidence type="ECO:0000256" key="1">
    <source>
        <dbReference type="ARBA" id="ARBA00004613"/>
    </source>
</evidence>
<dbReference type="InterPro" id="IPR013783">
    <property type="entry name" value="Ig-like_fold"/>
</dbReference>
<dbReference type="InterPro" id="IPR013431">
    <property type="entry name" value="Delta_60_rpt"/>
</dbReference>
<dbReference type="GO" id="GO:0005085">
    <property type="term" value="F:guanyl-nucleotide exchange factor activity"/>
    <property type="evidence" value="ECO:0007669"/>
    <property type="project" value="TreeGrafter"/>
</dbReference>
<dbReference type="Pfam" id="PF17164">
    <property type="entry name" value="DUF5122"/>
    <property type="match status" value="4"/>
</dbReference>
<accession>A0A1T4XXL4</accession>
<dbReference type="NCBIfam" id="NF012200">
    <property type="entry name" value="choice_anch_D"/>
    <property type="match status" value="4"/>
</dbReference>
<dbReference type="SUPFAM" id="SSF50985">
    <property type="entry name" value="RCC1/BLIP-II"/>
    <property type="match status" value="2"/>
</dbReference>
<keyword evidence="5" id="KW-0677">Repeat</keyword>
<feature type="domain" description="RCC1-like" evidence="9">
    <location>
        <begin position="1080"/>
        <end position="1341"/>
    </location>
</feature>
<proteinExistence type="predicted"/>
<feature type="region of interest" description="Disordered" evidence="7">
    <location>
        <begin position="2116"/>
        <end position="2142"/>
    </location>
</feature>
<dbReference type="Gene3D" id="2.60.40.10">
    <property type="entry name" value="Immunoglobulins"/>
    <property type="match status" value="4"/>
</dbReference>
<dbReference type="Gene3D" id="2.80.10.50">
    <property type="match status" value="3"/>
</dbReference>
<dbReference type="PROSITE" id="PS50012">
    <property type="entry name" value="RCC1_3"/>
    <property type="match status" value="6"/>
</dbReference>
<evidence type="ECO:0000259" key="9">
    <source>
        <dbReference type="Pfam" id="PF25390"/>
    </source>
</evidence>
<dbReference type="OrthoDB" id="199452at2"/>
<dbReference type="NCBIfam" id="TIGR02608">
    <property type="entry name" value="delta_60_rpt"/>
    <property type="match status" value="4"/>
</dbReference>
<dbReference type="InterPro" id="IPR051553">
    <property type="entry name" value="Ran_GTPase-activating"/>
</dbReference>
<evidence type="ECO:0000256" key="2">
    <source>
        <dbReference type="ARBA" id="ARBA00022525"/>
    </source>
</evidence>
<dbReference type="EMBL" id="FUYE01000006">
    <property type="protein sequence ID" value="SKA94319.1"/>
    <property type="molecule type" value="Genomic_DNA"/>
</dbReference>
<organism evidence="10 11">
    <name type="scientific">Prosthecobacter debontii</name>
    <dbReference type="NCBI Taxonomy" id="48467"/>
    <lineage>
        <taxon>Bacteria</taxon>
        <taxon>Pseudomonadati</taxon>
        <taxon>Verrucomicrobiota</taxon>
        <taxon>Verrucomicrobiia</taxon>
        <taxon>Verrucomicrobiales</taxon>
        <taxon>Verrucomicrobiaceae</taxon>
        <taxon>Prosthecobacter</taxon>
    </lineage>
</organism>
<keyword evidence="4 8" id="KW-0732">Signal</keyword>
<dbReference type="Pfam" id="PF25390">
    <property type="entry name" value="WD40_RLD"/>
    <property type="match status" value="1"/>
</dbReference>
<keyword evidence="2" id="KW-0964">Secreted</keyword>
<dbReference type="PRINTS" id="PR00633">
    <property type="entry name" value="RCCNDNSATION"/>
</dbReference>
<evidence type="ECO:0000256" key="3">
    <source>
        <dbReference type="ARBA" id="ARBA00022658"/>
    </source>
</evidence>
<dbReference type="Proteomes" id="UP000190774">
    <property type="component" value="Unassembled WGS sequence"/>
</dbReference>
<keyword evidence="6" id="KW-0106">Calcium</keyword>